<organism evidence="1 2">
    <name type="scientific">Brachionus plicatilis</name>
    <name type="common">Marine rotifer</name>
    <name type="synonym">Brachionus muelleri</name>
    <dbReference type="NCBI Taxonomy" id="10195"/>
    <lineage>
        <taxon>Eukaryota</taxon>
        <taxon>Metazoa</taxon>
        <taxon>Spiralia</taxon>
        <taxon>Gnathifera</taxon>
        <taxon>Rotifera</taxon>
        <taxon>Eurotatoria</taxon>
        <taxon>Monogononta</taxon>
        <taxon>Pseudotrocha</taxon>
        <taxon>Ploima</taxon>
        <taxon>Brachionidae</taxon>
        <taxon>Brachionus</taxon>
    </lineage>
</organism>
<dbReference type="EMBL" id="REGN01003244">
    <property type="protein sequence ID" value="RNA23646.1"/>
    <property type="molecule type" value="Genomic_DNA"/>
</dbReference>
<protein>
    <submittedName>
        <fullName evidence="1">Uncharacterized protein</fullName>
    </submittedName>
</protein>
<dbReference type="Proteomes" id="UP000276133">
    <property type="component" value="Unassembled WGS sequence"/>
</dbReference>
<comment type="caution">
    <text evidence="1">The sequence shown here is derived from an EMBL/GenBank/DDBJ whole genome shotgun (WGS) entry which is preliminary data.</text>
</comment>
<accession>A0A3M7RJA0</accession>
<dbReference type="AlphaFoldDB" id="A0A3M7RJA0"/>
<gene>
    <name evidence="1" type="ORF">BpHYR1_050901</name>
</gene>
<reference evidence="1 2" key="1">
    <citation type="journal article" date="2018" name="Sci. Rep.">
        <title>Genomic signatures of local adaptation to the degree of environmental predictability in rotifers.</title>
        <authorList>
            <person name="Franch-Gras L."/>
            <person name="Hahn C."/>
            <person name="Garcia-Roger E.M."/>
            <person name="Carmona M.J."/>
            <person name="Serra M."/>
            <person name="Gomez A."/>
        </authorList>
    </citation>
    <scope>NUCLEOTIDE SEQUENCE [LARGE SCALE GENOMIC DNA]</scope>
    <source>
        <strain evidence="1">HYR1</strain>
    </source>
</reference>
<evidence type="ECO:0000313" key="2">
    <source>
        <dbReference type="Proteomes" id="UP000276133"/>
    </source>
</evidence>
<proteinExistence type="predicted"/>
<sequence>MIQDNIQILPPSNLFLFKDNDKSYLSKLVHHDMINCASPIKTIKIIKNFKYFQKLKINTNTNERVLYSRNLKSLFIIRFVCFTPLNFCTMLKKYPKITIIFHLCLLDIYHFSDLIFSPNFSNKIREISSDEFIYFSLVHIKFDINERNQ</sequence>
<name>A0A3M7RJA0_BRAPC</name>
<evidence type="ECO:0000313" key="1">
    <source>
        <dbReference type="EMBL" id="RNA23646.1"/>
    </source>
</evidence>
<keyword evidence="2" id="KW-1185">Reference proteome</keyword>